<evidence type="ECO:0000313" key="3">
    <source>
        <dbReference type="Proteomes" id="UP000285655"/>
    </source>
</evidence>
<dbReference type="GO" id="GO:0003677">
    <property type="term" value="F:DNA binding"/>
    <property type="evidence" value="ECO:0007669"/>
    <property type="project" value="InterPro"/>
</dbReference>
<comment type="caution">
    <text evidence="2">The sequence shown here is derived from an EMBL/GenBank/DDBJ whole genome shotgun (WGS) entry which is preliminary data.</text>
</comment>
<dbReference type="AlphaFoldDB" id="A0A419DA49"/>
<dbReference type="SUPFAM" id="SSF143422">
    <property type="entry name" value="Transposase IS200-like"/>
    <property type="match status" value="1"/>
</dbReference>
<reference evidence="2 3" key="1">
    <citation type="journal article" date="2017" name="ISME J.">
        <title>Energy and carbon metabolisms in a deep terrestrial subsurface fluid microbial community.</title>
        <authorList>
            <person name="Momper L."/>
            <person name="Jungbluth S.P."/>
            <person name="Lee M.D."/>
            <person name="Amend J.P."/>
        </authorList>
    </citation>
    <scope>NUCLEOTIDE SEQUENCE [LARGE SCALE GENOMIC DNA]</scope>
    <source>
        <strain evidence="2">SURF_29</strain>
    </source>
</reference>
<proteinExistence type="predicted"/>
<feature type="domain" description="Transposase IS200-like" evidence="1">
    <location>
        <begin position="14"/>
        <end position="145"/>
    </location>
</feature>
<gene>
    <name evidence="2" type="ORF">C4544_06280</name>
</gene>
<evidence type="ECO:0000259" key="1">
    <source>
        <dbReference type="SMART" id="SM01321"/>
    </source>
</evidence>
<dbReference type="EMBL" id="QZJW01000055">
    <property type="protein sequence ID" value="RJO59950.1"/>
    <property type="molecule type" value="Genomic_DNA"/>
</dbReference>
<accession>A0A419DA49</accession>
<dbReference type="InterPro" id="IPR036515">
    <property type="entry name" value="Transposase_17_sf"/>
</dbReference>
<dbReference type="Proteomes" id="UP000285655">
    <property type="component" value="Unassembled WGS sequence"/>
</dbReference>
<dbReference type="InterPro" id="IPR002686">
    <property type="entry name" value="Transposase_17"/>
</dbReference>
<dbReference type="SMART" id="SM01321">
    <property type="entry name" value="Y1_Tnp"/>
    <property type="match status" value="1"/>
</dbReference>
<dbReference type="GO" id="GO:0006313">
    <property type="term" value="P:DNA transposition"/>
    <property type="evidence" value="ECO:0007669"/>
    <property type="project" value="InterPro"/>
</dbReference>
<dbReference type="PANTHER" id="PTHR34322">
    <property type="entry name" value="TRANSPOSASE, Y1_TNP DOMAIN-CONTAINING"/>
    <property type="match status" value="1"/>
</dbReference>
<dbReference type="Gene3D" id="3.30.70.1290">
    <property type="entry name" value="Transposase IS200-like"/>
    <property type="match status" value="1"/>
</dbReference>
<protein>
    <recommendedName>
        <fullName evidence="1">Transposase IS200-like domain-containing protein</fullName>
    </recommendedName>
</protein>
<evidence type="ECO:0000313" key="2">
    <source>
        <dbReference type="EMBL" id="RJO59950.1"/>
    </source>
</evidence>
<sequence length="210" mass="24936">MVLMPCKNSVKKFIPGGVYHIYNRGVEKRSIFVDDHDYRTFLNLFKLTLTPKEELENADYIRIKNKSDSVELWAYCLMPNHFHLLIKQLDEVSMTEFMRGISNSYVSYFNKKYKRVGSLFQGIYKAAIVDKDEHLVHLSRYIHMNPLDIDIKILEYPYSSYKHYTGNTDPRWLNTSEILGHFNDQPKEYKKFVEDYKVDSLKIIKELSLD</sequence>
<dbReference type="Pfam" id="PF01797">
    <property type="entry name" value="Y1_Tnp"/>
    <property type="match status" value="1"/>
</dbReference>
<organism evidence="2 3">
    <name type="scientific">candidate division WS5 bacterium</name>
    <dbReference type="NCBI Taxonomy" id="2093353"/>
    <lineage>
        <taxon>Bacteria</taxon>
        <taxon>candidate division WS5</taxon>
    </lineage>
</organism>
<dbReference type="GO" id="GO:0004803">
    <property type="term" value="F:transposase activity"/>
    <property type="evidence" value="ECO:0007669"/>
    <property type="project" value="InterPro"/>
</dbReference>
<dbReference type="PANTHER" id="PTHR34322:SF2">
    <property type="entry name" value="TRANSPOSASE IS200-LIKE DOMAIN-CONTAINING PROTEIN"/>
    <property type="match status" value="1"/>
</dbReference>
<name>A0A419DA49_9BACT</name>